<evidence type="ECO:0000313" key="1">
    <source>
        <dbReference type="EMBL" id="KAJ3834836.1"/>
    </source>
</evidence>
<dbReference type="EMBL" id="MU806479">
    <property type="protein sequence ID" value="KAJ3834836.1"/>
    <property type="molecule type" value="Genomic_DNA"/>
</dbReference>
<name>A0AA38P258_9AGAR</name>
<accession>A0AA38P258</accession>
<comment type="caution">
    <text evidence="1">The sequence shown here is derived from an EMBL/GenBank/DDBJ whole genome shotgun (WGS) entry which is preliminary data.</text>
</comment>
<evidence type="ECO:0000313" key="2">
    <source>
        <dbReference type="Proteomes" id="UP001163846"/>
    </source>
</evidence>
<dbReference type="AlphaFoldDB" id="A0AA38P258"/>
<sequence length="78" mass="9216">MDIMCAVTFIPFVQLCSSLRDRSRIKSVVQDYMIKCSKREVYSRFLPVISRRNTEGNAFENVRRLSFGRCVSLQCRFR</sequence>
<protein>
    <submittedName>
        <fullName evidence="1">Uncharacterized protein</fullName>
    </submittedName>
</protein>
<proteinExistence type="predicted"/>
<reference evidence="1" key="1">
    <citation type="submission" date="2022-08" db="EMBL/GenBank/DDBJ databases">
        <authorList>
            <consortium name="DOE Joint Genome Institute"/>
            <person name="Min B."/>
            <person name="Riley R."/>
            <person name="Sierra-Patev S."/>
            <person name="Naranjo-Ortiz M."/>
            <person name="Looney B."/>
            <person name="Konkel Z."/>
            <person name="Slot J.C."/>
            <person name="Sakamoto Y."/>
            <person name="Steenwyk J.L."/>
            <person name="Rokas A."/>
            <person name="Carro J."/>
            <person name="Camarero S."/>
            <person name="Ferreira P."/>
            <person name="Molpeceres G."/>
            <person name="Ruiz-Duenas F.J."/>
            <person name="Serrano A."/>
            <person name="Henrissat B."/>
            <person name="Drula E."/>
            <person name="Hughes K.W."/>
            <person name="Mata J.L."/>
            <person name="Ishikawa N.K."/>
            <person name="Vargas-Isla R."/>
            <person name="Ushijima S."/>
            <person name="Smith C.A."/>
            <person name="Ahrendt S."/>
            <person name="Andreopoulos W."/>
            <person name="He G."/>
            <person name="Labutti K."/>
            <person name="Lipzen A."/>
            <person name="Ng V."/>
            <person name="Sandor L."/>
            <person name="Barry K."/>
            <person name="Martinez A.T."/>
            <person name="Xiao Y."/>
            <person name="Gibbons J.G."/>
            <person name="Terashima K."/>
            <person name="Hibbett D.S."/>
            <person name="Grigoriev I.V."/>
        </authorList>
    </citation>
    <scope>NUCLEOTIDE SEQUENCE</scope>
    <source>
        <strain evidence="1">TFB9207</strain>
    </source>
</reference>
<keyword evidence="2" id="KW-1185">Reference proteome</keyword>
<organism evidence="1 2">
    <name type="scientific">Lentinula raphanica</name>
    <dbReference type="NCBI Taxonomy" id="153919"/>
    <lineage>
        <taxon>Eukaryota</taxon>
        <taxon>Fungi</taxon>
        <taxon>Dikarya</taxon>
        <taxon>Basidiomycota</taxon>
        <taxon>Agaricomycotina</taxon>
        <taxon>Agaricomycetes</taxon>
        <taxon>Agaricomycetidae</taxon>
        <taxon>Agaricales</taxon>
        <taxon>Marasmiineae</taxon>
        <taxon>Omphalotaceae</taxon>
        <taxon>Lentinula</taxon>
    </lineage>
</organism>
<dbReference type="Proteomes" id="UP001163846">
    <property type="component" value="Unassembled WGS sequence"/>
</dbReference>
<gene>
    <name evidence="1" type="ORF">F5878DRAFT_629543</name>
</gene>